<dbReference type="InterPro" id="IPR020568">
    <property type="entry name" value="Ribosomal_Su5_D2-typ_SF"/>
</dbReference>
<keyword evidence="3" id="KW-0963">Cytoplasm</keyword>
<protein>
    <submittedName>
        <fullName evidence="8">Molecular chaperone HtpG</fullName>
    </submittedName>
</protein>
<evidence type="ECO:0000256" key="4">
    <source>
        <dbReference type="ARBA" id="ARBA00022741"/>
    </source>
</evidence>
<dbReference type="GO" id="GO:0016887">
    <property type="term" value="F:ATP hydrolysis activity"/>
    <property type="evidence" value="ECO:0007669"/>
    <property type="project" value="InterPro"/>
</dbReference>
<dbReference type="PROSITE" id="PS00298">
    <property type="entry name" value="HSP90"/>
    <property type="match status" value="1"/>
</dbReference>
<dbReference type="CDD" id="cd16927">
    <property type="entry name" value="HATPase_Hsp90-like"/>
    <property type="match status" value="1"/>
</dbReference>
<organism evidence="8 9">
    <name type="scientific">Candidatus Pelethenecus faecipullorum</name>
    <dbReference type="NCBI Taxonomy" id="2840900"/>
    <lineage>
        <taxon>Bacteria</taxon>
        <taxon>Bacillati</taxon>
        <taxon>Mycoplasmatota</taxon>
        <taxon>Mollicutes</taxon>
        <taxon>Candidatus Pelethenecus</taxon>
    </lineage>
</organism>
<evidence type="ECO:0000313" key="9">
    <source>
        <dbReference type="Proteomes" id="UP000886758"/>
    </source>
</evidence>
<dbReference type="FunFam" id="3.30.565.10:FF:000009">
    <property type="entry name" value="Molecular chaperone HtpG"/>
    <property type="match status" value="1"/>
</dbReference>
<comment type="subcellular location">
    <subcellularLocation>
        <location evidence="1">Cytoplasm</location>
    </subcellularLocation>
</comment>
<reference evidence="8" key="1">
    <citation type="submission" date="2020-10" db="EMBL/GenBank/DDBJ databases">
        <authorList>
            <person name="Gilroy R."/>
        </authorList>
    </citation>
    <scope>NUCLEOTIDE SEQUENCE</scope>
    <source>
        <strain evidence="8">ChiW17-6978</strain>
    </source>
</reference>
<dbReference type="Proteomes" id="UP000886758">
    <property type="component" value="Unassembled WGS sequence"/>
</dbReference>
<evidence type="ECO:0000256" key="2">
    <source>
        <dbReference type="ARBA" id="ARBA00008239"/>
    </source>
</evidence>
<dbReference type="InterPro" id="IPR020575">
    <property type="entry name" value="Hsp90_N"/>
</dbReference>
<dbReference type="InterPro" id="IPR019805">
    <property type="entry name" value="Heat_shock_protein_90_CS"/>
</dbReference>
<comment type="similarity">
    <text evidence="2">Belongs to the heat shock protein 90 family.</text>
</comment>
<dbReference type="PANTHER" id="PTHR11528">
    <property type="entry name" value="HEAT SHOCK PROTEIN 90 FAMILY MEMBER"/>
    <property type="match status" value="1"/>
</dbReference>
<dbReference type="GO" id="GO:0140662">
    <property type="term" value="F:ATP-dependent protein folding chaperone"/>
    <property type="evidence" value="ECO:0007669"/>
    <property type="project" value="InterPro"/>
</dbReference>
<comment type="caution">
    <text evidence="8">The sequence shown here is derived from an EMBL/GenBank/DDBJ whole genome shotgun (WGS) entry which is preliminary data.</text>
</comment>
<dbReference type="Gene3D" id="3.30.230.80">
    <property type="match status" value="1"/>
</dbReference>
<dbReference type="InterPro" id="IPR001404">
    <property type="entry name" value="Hsp90_fam"/>
</dbReference>
<evidence type="ECO:0000256" key="7">
    <source>
        <dbReference type="ARBA" id="ARBA00023186"/>
    </source>
</evidence>
<feature type="non-terminal residue" evidence="8">
    <location>
        <position position="433"/>
    </location>
</feature>
<dbReference type="SUPFAM" id="SSF54211">
    <property type="entry name" value="Ribosomal protein S5 domain 2-like"/>
    <property type="match status" value="1"/>
</dbReference>
<name>A0A9D1GQD5_9MOLU</name>
<dbReference type="NCBIfam" id="NF003555">
    <property type="entry name" value="PRK05218.1"/>
    <property type="match status" value="1"/>
</dbReference>
<dbReference type="Pfam" id="PF13589">
    <property type="entry name" value="HATPase_c_3"/>
    <property type="match status" value="1"/>
</dbReference>
<evidence type="ECO:0000256" key="1">
    <source>
        <dbReference type="ARBA" id="ARBA00004496"/>
    </source>
</evidence>
<keyword evidence="6" id="KW-0346">Stress response</keyword>
<reference evidence="8" key="2">
    <citation type="journal article" date="2021" name="PeerJ">
        <title>Extensive microbial diversity within the chicken gut microbiome revealed by metagenomics and culture.</title>
        <authorList>
            <person name="Gilroy R."/>
            <person name="Ravi A."/>
            <person name="Getino M."/>
            <person name="Pursley I."/>
            <person name="Horton D.L."/>
            <person name="Alikhan N.F."/>
            <person name="Baker D."/>
            <person name="Gharbi K."/>
            <person name="Hall N."/>
            <person name="Watson M."/>
            <person name="Adriaenssens E.M."/>
            <person name="Foster-Nyarko E."/>
            <person name="Jarju S."/>
            <person name="Secka A."/>
            <person name="Antonio M."/>
            <person name="Oren A."/>
            <person name="Chaudhuri R.R."/>
            <person name="La Ragione R."/>
            <person name="Hildebrand F."/>
            <person name="Pallen M.J."/>
        </authorList>
    </citation>
    <scope>NUCLEOTIDE SEQUENCE</scope>
    <source>
        <strain evidence="8">ChiW17-6978</strain>
    </source>
</reference>
<dbReference type="Pfam" id="PF00183">
    <property type="entry name" value="HSP90"/>
    <property type="match status" value="1"/>
</dbReference>
<keyword evidence="4" id="KW-0547">Nucleotide-binding</keyword>
<evidence type="ECO:0000256" key="5">
    <source>
        <dbReference type="ARBA" id="ARBA00022840"/>
    </source>
</evidence>
<dbReference type="SUPFAM" id="SSF55874">
    <property type="entry name" value="ATPase domain of HSP90 chaperone/DNA topoisomerase II/histidine kinase"/>
    <property type="match status" value="1"/>
</dbReference>
<dbReference type="InterPro" id="IPR036890">
    <property type="entry name" value="HATPase_C_sf"/>
</dbReference>
<dbReference type="AlphaFoldDB" id="A0A9D1GQD5"/>
<evidence type="ECO:0000256" key="3">
    <source>
        <dbReference type="ARBA" id="ARBA00022490"/>
    </source>
</evidence>
<dbReference type="GO" id="GO:0005737">
    <property type="term" value="C:cytoplasm"/>
    <property type="evidence" value="ECO:0007669"/>
    <property type="project" value="UniProtKB-SubCell"/>
</dbReference>
<keyword evidence="7" id="KW-0143">Chaperone</keyword>
<keyword evidence="5" id="KW-0067">ATP-binding</keyword>
<evidence type="ECO:0000313" key="8">
    <source>
        <dbReference type="EMBL" id="HIT49962.1"/>
    </source>
</evidence>
<dbReference type="Gene3D" id="3.30.565.10">
    <property type="entry name" value="Histidine kinase-like ATPase, C-terminal domain"/>
    <property type="match status" value="1"/>
</dbReference>
<gene>
    <name evidence="8" type="primary">htpG</name>
    <name evidence="8" type="ORF">IAD46_02940</name>
</gene>
<dbReference type="EMBL" id="DVLF01000093">
    <property type="protein sequence ID" value="HIT49962.1"/>
    <property type="molecule type" value="Genomic_DNA"/>
</dbReference>
<sequence>MKETKKFKTETKRLLDMMINSIYTHKEIFLRELISNASDAIDKRHYVALTDSAKACDHYEILIEADREKRILSISDNGIGMTKEELVSHLGTIAKSGSKEFLEKIENEKTPDVDIIGQFGVGFYSAFMVAKRINVYTKSLENDEAYLFTSEGLESYSVEPIEKEDYGTKIEIELRDNTEDENYDTYLEEYRIKELVKKYSDYVRYPIKTWVTKYDPKEENAKDDQEDEEEHTHLELETINSMLPIWKKNKSEVTEEELNNFYKSKFMDYQDPITSIHLNVEGMLTYSALLFIPKKPLFNFNDQNERGLQLYTKGVFILDKCKDLIPEYLRFVKGLVDSADLPLNISREMLQEDRSIKKIATNVEKKILSELGRMLKNDREKYESFFDDYGVNLKYGLYENYGAKKDSLKDLIILLSFNQGKRISFAEYKEAMP</sequence>
<evidence type="ECO:0000256" key="6">
    <source>
        <dbReference type="ARBA" id="ARBA00023016"/>
    </source>
</evidence>
<dbReference type="GO" id="GO:0051082">
    <property type="term" value="F:unfolded protein binding"/>
    <property type="evidence" value="ECO:0007669"/>
    <property type="project" value="InterPro"/>
</dbReference>
<dbReference type="PRINTS" id="PR00775">
    <property type="entry name" value="HEATSHOCK90"/>
</dbReference>
<accession>A0A9D1GQD5</accession>
<dbReference type="GO" id="GO:0005524">
    <property type="term" value="F:ATP binding"/>
    <property type="evidence" value="ECO:0007669"/>
    <property type="project" value="UniProtKB-KW"/>
</dbReference>
<proteinExistence type="inferred from homology"/>